<evidence type="ECO:0000313" key="1">
    <source>
        <dbReference type="EMBL" id="KIX11433.1"/>
    </source>
</evidence>
<protein>
    <submittedName>
        <fullName evidence="1">Conjugal transfer protein TraB</fullName>
    </submittedName>
</protein>
<dbReference type="EMBL" id="AZAC01000056">
    <property type="protein sequence ID" value="KIX11433.1"/>
    <property type="molecule type" value="Genomic_DNA"/>
</dbReference>
<accession>A0A0D2HLF1</accession>
<dbReference type="InParanoid" id="A0A0D2HLF1"/>
<organism evidence="1 2">
    <name type="scientific">Dethiosulfatarculus sandiegensis</name>
    <dbReference type="NCBI Taxonomy" id="1429043"/>
    <lineage>
        <taxon>Bacteria</taxon>
        <taxon>Pseudomonadati</taxon>
        <taxon>Thermodesulfobacteriota</taxon>
        <taxon>Desulfarculia</taxon>
        <taxon>Desulfarculales</taxon>
        <taxon>Desulfarculaceae</taxon>
        <taxon>Dethiosulfatarculus</taxon>
    </lineage>
</organism>
<dbReference type="Proteomes" id="UP000032233">
    <property type="component" value="Unassembled WGS sequence"/>
</dbReference>
<sequence>MRASKEIAVKFIETGRLSLGSFNAAFRQIYTTIKDTVEEKKEA</sequence>
<reference evidence="1 2" key="1">
    <citation type="submission" date="2013-11" db="EMBL/GenBank/DDBJ databases">
        <title>Metagenomic analysis of a methanogenic consortium involved in long chain n-alkane degradation.</title>
        <authorList>
            <person name="Davidova I.A."/>
            <person name="Callaghan A.V."/>
            <person name="Wawrik B."/>
            <person name="Pruitt S."/>
            <person name="Marks C."/>
            <person name="Duncan K.E."/>
            <person name="Suflita J.M."/>
        </authorList>
    </citation>
    <scope>NUCLEOTIDE SEQUENCE [LARGE SCALE GENOMIC DNA]</scope>
    <source>
        <strain evidence="1 2">SPR</strain>
    </source>
</reference>
<comment type="caution">
    <text evidence="1">The sequence shown here is derived from an EMBL/GenBank/DDBJ whole genome shotgun (WGS) entry which is preliminary data.</text>
</comment>
<keyword evidence="2" id="KW-1185">Reference proteome</keyword>
<evidence type="ECO:0000313" key="2">
    <source>
        <dbReference type="Proteomes" id="UP000032233"/>
    </source>
</evidence>
<name>A0A0D2HLF1_9BACT</name>
<proteinExistence type="predicted"/>
<gene>
    <name evidence="1" type="ORF">X474_24555</name>
</gene>
<dbReference type="AlphaFoldDB" id="A0A0D2HLF1"/>